<name>A0A4C1YGU0_EUMVA</name>
<organism evidence="2 3">
    <name type="scientific">Eumeta variegata</name>
    <name type="common">Bagworm moth</name>
    <name type="synonym">Eumeta japonica</name>
    <dbReference type="NCBI Taxonomy" id="151549"/>
    <lineage>
        <taxon>Eukaryota</taxon>
        <taxon>Metazoa</taxon>
        <taxon>Ecdysozoa</taxon>
        <taxon>Arthropoda</taxon>
        <taxon>Hexapoda</taxon>
        <taxon>Insecta</taxon>
        <taxon>Pterygota</taxon>
        <taxon>Neoptera</taxon>
        <taxon>Endopterygota</taxon>
        <taxon>Lepidoptera</taxon>
        <taxon>Glossata</taxon>
        <taxon>Ditrysia</taxon>
        <taxon>Tineoidea</taxon>
        <taxon>Psychidae</taxon>
        <taxon>Oiketicinae</taxon>
        <taxon>Eumeta</taxon>
    </lineage>
</organism>
<sequence length="106" mass="11634">MSRSLPSSISSIKAHGAQARGPRSDGGPEMPISSCNLQLKLHSIFIHVIFDFLEVFQTLEYLKFKVLCVQGPLLFCLRFLPLCLRVPTLCAQGPTGLHVPEGPCIN</sequence>
<evidence type="ECO:0000313" key="3">
    <source>
        <dbReference type="Proteomes" id="UP000299102"/>
    </source>
</evidence>
<dbReference type="AlphaFoldDB" id="A0A4C1YGU0"/>
<comment type="caution">
    <text evidence="2">The sequence shown here is derived from an EMBL/GenBank/DDBJ whole genome shotgun (WGS) entry which is preliminary data.</text>
</comment>
<gene>
    <name evidence="2" type="ORF">EVAR_86369_1</name>
</gene>
<evidence type="ECO:0000256" key="1">
    <source>
        <dbReference type="SAM" id="MobiDB-lite"/>
    </source>
</evidence>
<proteinExistence type="predicted"/>
<dbReference type="EMBL" id="BGZK01001188">
    <property type="protein sequence ID" value="GBP73849.1"/>
    <property type="molecule type" value="Genomic_DNA"/>
</dbReference>
<evidence type="ECO:0000313" key="2">
    <source>
        <dbReference type="EMBL" id="GBP73849.1"/>
    </source>
</evidence>
<dbReference type="Proteomes" id="UP000299102">
    <property type="component" value="Unassembled WGS sequence"/>
</dbReference>
<feature type="region of interest" description="Disordered" evidence="1">
    <location>
        <begin position="1"/>
        <end position="29"/>
    </location>
</feature>
<protein>
    <submittedName>
        <fullName evidence="2">Uncharacterized protein</fullName>
    </submittedName>
</protein>
<accession>A0A4C1YGU0</accession>
<reference evidence="2 3" key="1">
    <citation type="journal article" date="2019" name="Commun. Biol.">
        <title>The bagworm genome reveals a unique fibroin gene that provides high tensile strength.</title>
        <authorList>
            <person name="Kono N."/>
            <person name="Nakamura H."/>
            <person name="Ohtoshi R."/>
            <person name="Tomita M."/>
            <person name="Numata K."/>
            <person name="Arakawa K."/>
        </authorList>
    </citation>
    <scope>NUCLEOTIDE SEQUENCE [LARGE SCALE GENOMIC DNA]</scope>
</reference>
<keyword evidence="3" id="KW-1185">Reference proteome</keyword>
<feature type="compositionally biased region" description="Low complexity" evidence="1">
    <location>
        <begin position="1"/>
        <end position="11"/>
    </location>
</feature>